<reference evidence="2" key="1">
    <citation type="submission" date="2011-04" db="EMBL/GenBank/DDBJ databases">
        <title>Genome sequence of Solibacillus silvestris StLB046.</title>
        <authorList>
            <person name="Morohoshi T."/>
            <person name="Someya N."/>
            <person name="Ikeda T."/>
        </authorList>
    </citation>
    <scope>NUCLEOTIDE SEQUENCE [LARGE SCALE GENOMIC DNA]</scope>
    <source>
        <strain evidence="2">StLB046</strain>
    </source>
</reference>
<reference evidence="1 2" key="2">
    <citation type="journal article" date="2012" name="J. Biosci. Bioeng.">
        <title>Complete genome sequence and characterization of the N-acylhomoserine lactone-degrading gene of the potato leaf-associated Solibacillus silvestris.</title>
        <authorList>
            <person name="Morohoshi T."/>
            <person name="Tominaga Y."/>
            <person name="Someya N."/>
            <person name="Ikeda T."/>
        </authorList>
    </citation>
    <scope>NUCLEOTIDE SEQUENCE [LARGE SCALE GENOMIC DNA]</scope>
    <source>
        <strain evidence="1 2">StLB046</strain>
    </source>
</reference>
<dbReference type="STRING" id="1002809.SSIL_2260"/>
<dbReference type="EMBL" id="AP012157">
    <property type="protein sequence ID" value="BAK16683.1"/>
    <property type="molecule type" value="Genomic_DNA"/>
</dbReference>
<organism evidence="1 2">
    <name type="scientific">Solibacillus silvestris (strain StLB046)</name>
    <name type="common">Bacillus silvestris</name>
    <dbReference type="NCBI Taxonomy" id="1002809"/>
    <lineage>
        <taxon>Bacteria</taxon>
        <taxon>Bacillati</taxon>
        <taxon>Bacillota</taxon>
        <taxon>Bacilli</taxon>
        <taxon>Bacillales</taxon>
        <taxon>Caryophanaceae</taxon>
        <taxon>Solibacillus</taxon>
    </lineage>
</organism>
<dbReference type="KEGG" id="siv:SSIL_2260"/>
<gene>
    <name evidence="1" type="ordered locus">SSIL_2260</name>
</gene>
<dbReference type="HOGENOM" id="CLU_2939369_0_0_9"/>
<name>F2F9F6_SOLSS</name>
<protein>
    <submittedName>
        <fullName evidence="1">GTPase SAR1</fullName>
    </submittedName>
</protein>
<sequence>MKFYIASSFTNKDKVRYVSEKLKSNGYRSITCNLSTLYFFDSKKSNLPFTNGWLTYETTR</sequence>
<evidence type="ECO:0000313" key="1">
    <source>
        <dbReference type="EMBL" id="BAK16683.1"/>
    </source>
</evidence>
<keyword evidence="2" id="KW-1185">Reference proteome</keyword>
<proteinExistence type="predicted"/>
<evidence type="ECO:0000313" key="2">
    <source>
        <dbReference type="Proteomes" id="UP000006691"/>
    </source>
</evidence>
<dbReference type="Proteomes" id="UP000006691">
    <property type="component" value="Chromosome"/>
</dbReference>
<accession>F2F9F6</accession>
<dbReference type="AlphaFoldDB" id="F2F9F6"/>